<evidence type="ECO:0000313" key="2">
    <source>
        <dbReference type="EMBL" id="MBB6011540.1"/>
    </source>
</evidence>
<keyword evidence="2" id="KW-0378">Hydrolase</keyword>
<dbReference type="SUPFAM" id="SSF56300">
    <property type="entry name" value="Metallo-dependent phosphatases"/>
    <property type="match status" value="1"/>
</dbReference>
<dbReference type="EMBL" id="JACHEU010000001">
    <property type="protein sequence ID" value="MBB6011540.1"/>
    <property type="molecule type" value="Genomic_DNA"/>
</dbReference>
<reference evidence="2 3" key="1">
    <citation type="submission" date="2020-08" db="EMBL/GenBank/DDBJ databases">
        <title>Genomic Encyclopedia of Type Strains, Phase IV (KMG-IV): sequencing the most valuable type-strain genomes for metagenomic binning, comparative biology and taxonomic classification.</title>
        <authorList>
            <person name="Goeker M."/>
        </authorList>
    </citation>
    <scope>NUCLEOTIDE SEQUENCE [LARGE SCALE GENOMIC DNA]</scope>
    <source>
        <strain evidence="2 3">DSM 11099</strain>
    </source>
</reference>
<organism evidence="2 3">
    <name type="scientific">Aquamicrobium lusatiense</name>
    <dbReference type="NCBI Taxonomy" id="89772"/>
    <lineage>
        <taxon>Bacteria</taxon>
        <taxon>Pseudomonadati</taxon>
        <taxon>Pseudomonadota</taxon>
        <taxon>Alphaproteobacteria</taxon>
        <taxon>Hyphomicrobiales</taxon>
        <taxon>Phyllobacteriaceae</taxon>
        <taxon>Aquamicrobium</taxon>
    </lineage>
</organism>
<evidence type="ECO:0000313" key="3">
    <source>
        <dbReference type="Proteomes" id="UP000533306"/>
    </source>
</evidence>
<dbReference type="Gene3D" id="3.60.21.10">
    <property type="match status" value="1"/>
</dbReference>
<dbReference type="PANTHER" id="PTHR42850:SF4">
    <property type="entry name" value="ZINC-DEPENDENT ENDOPOLYPHOSPHATASE"/>
    <property type="match status" value="1"/>
</dbReference>
<dbReference type="AlphaFoldDB" id="A0A7W9S0A6"/>
<feature type="domain" description="Calcineurin-like phosphoesterase" evidence="1">
    <location>
        <begin position="17"/>
        <end position="213"/>
    </location>
</feature>
<dbReference type="GO" id="GO:0004722">
    <property type="term" value="F:protein serine/threonine phosphatase activity"/>
    <property type="evidence" value="ECO:0007669"/>
    <property type="project" value="UniProtKB-EC"/>
</dbReference>
<dbReference type="GO" id="GO:0110154">
    <property type="term" value="P:RNA decapping"/>
    <property type="evidence" value="ECO:0007669"/>
    <property type="project" value="TreeGrafter"/>
</dbReference>
<dbReference type="InterPro" id="IPR029052">
    <property type="entry name" value="Metallo-depent_PP-like"/>
</dbReference>
<gene>
    <name evidence="2" type="ORF">HNR59_000885</name>
</gene>
<dbReference type="PANTHER" id="PTHR42850">
    <property type="entry name" value="METALLOPHOSPHOESTERASE"/>
    <property type="match status" value="1"/>
</dbReference>
<keyword evidence="3" id="KW-1185">Reference proteome</keyword>
<dbReference type="Pfam" id="PF00149">
    <property type="entry name" value="Metallophos"/>
    <property type="match status" value="1"/>
</dbReference>
<dbReference type="InterPro" id="IPR004843">
    <property type="entry name" value="Calcineurin-like_PHP"/>
</dbReference>
<dbReference type="EC" id="3.1.3.16" evidence="2"/>
<protein>
    <submittedName>
        <fullName evidence="2">Serine/threonine protein phosphatase 1</fullName>
        <ecNumber evidence="2">3.1.3.16</ecNumber>
    </submittedName>
</protein>
<proteinExistence type="predicted"/>
<dbReference type="GO" id="GO:0005737">
    <property type="term" value="C:cytoplasm"/>
    <property type="evidence" value="ECO:0007669"/>
    <property type="project" value="TreeGrafter"/>
</dbReference>
<evidence type="ECO:0000259" key="1">
    <source>
        <dbReference type="Pfam" id="PF00149"/>
    </source>
</evidence>
<dbReference type="Proteomes" id="UP000533306">
    <property type="component" value="Unassembled WGS sequence"/>
</dbReference>
<sequence length="263" mass="28611">MAGSIDFSHARTPPGLRLYAVGDLHGRLDLLRAFHRHAEAELHADAPADWRIVYLGDYVDRGPDSRGVLEFLAEAKTRDPRHVVLAGNHDLGLLDFLARPDPCGIFITHGGLETAASYGVHAAHFGAVEEGGDALHAFHAALAAAIPQSHLALLHALETSFDCGDFFCCHAGIRPGVALERQSVDDLVWIRGEFHRYEGLHPRVILHGHTPSGVVTVRPNRVNLDTGAYRTGRLSVLRIDDARKTILTVRQEGVFQSSAAVTP</sequence>
<accession>A0A7W9S0A6</accession>
<dbReference type="GO" id="GO:0008803">
    <property type="term" value="F:bis(5'-nucleosyl)-tetraphosphatase (symmetrical) activity"/>
    <property type="evidence" value="ECO:0007669"/>
    <property type="project" value="TreeGrafter"/>
</dbReference>
<name>A0A7W9S0A6_9HYPH</name>
<dbReference type="InterPro" id="IPR050126">
    <property type="entry name" value="Ap4A_hydrolase"/>
</dbReference>
<comment type="caution">
    <text evidence="2">The sequence shown here is derived from an EMBL/GenBank/DDBJ whole genome shotgun (WGS) entry which is preliminary data.</text>
</comment>
<dbReference type="RefSeq" id="WP_183826525.1">
    <property type="nucleotide sequence ID" value="NZ_JACHEU010000001.1"/>
</dbReference>